<dbReference type="SUPFAM" id="SSF55874">
    <property type="entry name" value="ATPase domain of HSP90 chaperone/DNA topoisomerase II/histidine kinase"/>
    <property type="match status" value="1"/>
</dbReference>
<dbReference type="Gene3D" id="3.30.450.20">
    <property type="entry name" value="PAS domain"/>
    <property type="match status" value="3"/>
</dbReference>
<dbReference type="PANTHER" id="PTHR41523">
    <property type="entry name" value="TWO-COMPONENT SYSTEM SENSOR PROTEIN"/>
    <property type="match status" value="1"/>
</dbReference>
<dbReference type="InterPro" id="IPR011495">
    <property type="entry name" value="Sig_transdc_His_kin_sub2_dim/P"/>
</dbReference>
<keyword evidence="7" id="KW-0067">ATP-binding</keyword>
<dbReference type="InterPro" id="IPR036890">
    <property type="entry name" value="HATPase_C_sf"/>
</dbReference>
<evidence type="ECO:0000256" key="3">
    <source>
        <dbReference type="ARBA" id="ARBA00022553"/>
    </source>
</evidence>
<evidence type="ECO:0000259" key="10">
    <source>
        <dbReference type="SMART" id="SM00911"/>
    </source>
</evidence>
<feature type="domain" description="Signal transduction histidine kinase HWE region" evidence="10">
    <location>
        <begin position="557"/>
        <end position="634"/>
    </location>
</feature>
<keyword evidence="5" id="KW-0547">Nucleotide-binding</keyword>
<sequence length="740" mass="82958">MALPSAVSTASGPPPPGYAGRRGFRTPGFSVRDYRHWPWGTVGHLRHLRPGADRCLPCRHRRDRYRCHQGARLHERHHDWSCRSGHPALLRPFQGLRRVPTGFRRLARRAGRHCHRAAWHGLLDSPPRRRRLRDRSRRPDRPACGCRFHDGSSRCRSSRDRSWVFLRWWLWSCFFNEAKAASFRRPAFCAARQTDVGRSMDLLRNVFRHALKRSRQGWVGIRRETSLTLGPNLVLRWFRAIQIGGVLLPLIGCLIWTSLSFRAQWNAATEHAVDTVGLVRQYSQRLVETQLIKHRAALSRVEGENTQFLRSEPFHRFLTALDSDRALSYGLAVIALDGEVIASSRSFPVNVRFGQRDYLDAVRDGAGLFIDRIKLEPGDRDAMVVASAFIIPGFRGAIVSSMPAESSRTFLRTIAASDGEAASLLREDGKLLVRQIPAEPLWLPPDSPALTSIKGVNEGVYEALAVSDGIKRIYAFSRLENLSLVANFGVPTDQIFQATFQTSLPVWLLMLAISAFTLVASGLARRSILAQIDAEVRALRLAEAETRAHQRSELVREMNHRVKNNLAMVSSLINLHQRQKGKVDAQDLQMRVRALAEVHDLLYRSSQGEKIDLGILLRRACDPGTLMPEERGIRFDYVLPEGILLAADRASPLALAVLELVTNAVKHAFVERDSGTIHLTLKAVGEEEGEITISDDGVGMAVETTRRSGTGLVDAFVQQVGGEISRTVESGTRYVIRFAL</sequence>
<evidence type="ECO:0000256" key="2">
    <source>
        <dbReference type="ARBA" id="ARBA00012438"/>
    </source>
</evidence>
<dbReference type="EC" id="2.7.13.3" evidence="2"/>
<dbReference type="GO" id="GO:0004673">
    <property type="term" value="F:protein histidine kinase activity"/>
    <property type="evidence" value="ECO:0007669"/>
    <property type="project" value="UniProtKB-EC"/>
</dbReference>
<comment type="caution">
    <text evidence="11">The sequence shown here is derived from an EMBL/GenBank/DDBJ whole genome shotgun (WGS) entry which is preliminary data.</text>
</comment>
<keyword evidence="12" id="KW-1185">Reference proteome</keyword>
<feature type="domain" description="Histidine kinase/HSP90-like ATPase" evidence="9">
    <location>
        <begin position="648"/>
        <end position="740"/>
    </location>
</feature>
<feature type="compositionally biased region" description="Polar residues" evidence="8">
    <location>
        <begin position="1"/>
        <end position="11"/>
    </location>
</feature>
<dbReference type="Proteomes" id="UP000316429">
    <property type="component" value="Unassembled WGS sequence"/>
</dbReference>
<keyword evidence="4" id="KW-0808">Transferase</keyword>
<dbReference type="InterPro" id="IPR011102">
    <property type="entry name" value="Sig_transdc_His_kinase_HWE"/>
</dbReference>
<protein>
    <recommendedName>
        <fullName evidence="2">histidine kinase</fullName>
        <ecNumber evidence="2">2.7.13.3</ecNumber>
    </recommendedName>
</protein>
<evidence type="ECO:0000313" key="12">
    <source>
        <dbReference type="Proteomes" id="UP000316429"/>
    </source>
</evidence>
<name>A0A504U5P1_9HYPH</name>
<comment type="catalytic activity">
    <reaction evidence="1">
        <text>ATP + protein L-histidine = ADP + protein N-phospho-L-histidine.</text>
        <dbReference type="EC" id="2.7.13.3"/>
    </reaction>
</comment>
<dbReference type="CDD" id="cd12915">
    <property type="entry name" value="PDC2_DGC_like"/>
    <property type="match status" value="1"/>
</dbReference>
<accession>A0A504U5P1</accession>
<dbReference type="PANTHER" id="PTHR41523:SF8">
    <property type="entry name" value="ETHYLENE RESPONSE SENSOR PROTEIN"/>
    <property type="match status" value="1"/>
</dbReference>
<dbReference type="InterPro" id="IPR003594">
    <property type="entry name" value="HATPase_dom"/>
</dbReference>
<dbReference type="Pfam" id="PF02518">
    <property type="entry name" value="HATPase_c"/>
    <property type="match status" value="1"/>
</dbReference>
<organism evidence="11 12">
    <name type="scientific">Rhizobium glycinendophyticum</name>
    <dbReference type="NCBI Taxonomy" id="2589807"/>
    <lineage>
        <taxon>Bacteria</taxon>
        <taxon>Pseudomonadati</taxon>
        <taxon>Pseudomonadota</taxon>
        <taxon>Alphaproteobacteria</taxon>
        <taxon>Hyphomicrobiales</taxon>
        <taxon>Rhizobiaceae</taxon>
        <taxon>Rhizobium/Agrobacterium group</taxon>
        <taxon>Rhizobium</taxon>
    </lineage>
</organism>
<evidence type="ECO:0000256" key="6">
    <source>
        <dbReference type="ARBA" id="ARBA00022777"/>
    </source>
</evidence>
<keyword evidence="6" id="KW-0418">Kinase</keyword>
<dbReference type="Gene3D" id="3.30.565.10">
    <property type="entry name" value="Histidine kinase-like ATPase, C-terminal domain"/>
    <property type="match status" value="1"/>
</dbReference>
<proteinExistence type="predicted"/>
<feature type="region of interest" description="Disordered" evidence="8">
    <location>
        <begin position="1"/>
        <end position="24"/>
    </location>
</feature>
<evidence type="ECO:0000256" key="1">
    <source>
        <dbReference type="ARBA" id="ARBA00000085"/>
    </source>
</evidence>
<dbReference type="EMBL" id="VFYP01000001">
    <property type="protein sequence ID" value="TPP10324.1"/>
    <property type="molecule type" value="Genomic_DNA"/>
</dbReference>
<dbReference type="SMART" id="SM00387">
    <property type="entry name" value="HATPase_c"/>
    <property type="match status" value="1"/>
</dbReference>
<evidence type="ECO:0000259" key="9">
    <source>
        <dbReference type="SMART" id="SM00387"/>
    </source>
</evidence>
<keyword evidence="3" id="KW-0597">Phosphoprotein</keyword>
<gene>
    <name evidence="11" type="ORF">FJQ55_05520</name>
</gene>
<reference evidence="11 12" key="1">
    <citation type="submission" date="2019-06" db="EMBL/GenBank/DDBJ databases">
        <title>Rhizobium sp. CL12 isolated from roots of soybean.</title>
        <authorList>
            <person name="Wang C."/>
        </authorList>
    </citation>
    <scope>NUCLEOTIDE SEQUENCE [LARGE SCALE GENOMIC DNA]</scope>
    <source>
        <strain evidence="11 12">CL12</strain>
    </source>
</reference>
<dbReference type="GO" id="GO:0005524">
    <property type="term" value="F:ATP binding"/>
    <property type="evidence" value="ECO:0007669"/>
    <property type="project" value="UniProtKB-KW"/>
</dbReference>
<evidence type="ECO:0000256" key="7">
    <source>
        <dbReference type="ARBA" id="ARBA00022840"/>
    </source>
</evidence>
<evidence type="ECO:0000256" key="4">
    <source>
        <dbReference type="ARBA" id="ARBA00022679"/>
    </source>
</evidence>
<evidence type="ECO:0000313" key="11">
    <source>
        <dbReference type="EMBL" id="TPP10324.1"/>
    </source>
</evidence>
<evidence type="ECO:0000256" key="8">
    <source>
        <dbReference type="SAM" id="MobiDB-lite"/>
    </source>
</evidence>
<dbReference type="Pfam" id="PF07568">
    <property type="entry name" value="HisKA_2"/>
    <property type="match status" value="1"/>
</dbReference>
<dbReference type="SMART" id="SM00911">
    <property type="entry name" value="HWE_HK"/>
    <property type="match status" value="1"/>
</dbReference>
<dbReference type="AlphaFoldDB" id="A0A504U5P1"/>
<evidence type="ECO:0000256" key="5">
    <source>
        <dbReference type="ARBA" id="ARBA00022741"/>
    </source>
</evidence>